<evidence type="ECO:0000313" key="2">
    <source>
        <dbReference type="EMBL" id="CAF4013952.1"/>
    </source>
</evidence>
<comment type="caution">
    <text evidence="2">The sequence shown here is derived from an EMBL/GenBank/DDBJ whole genome shotgun (WGS) entry which is preliminary data.</text>
</comment>
<dbReference type="Proteomes" id="UP000663836">
    <property type="component" value="Unassembled WGS sequence"/>
</dbReference>
<dbReference type="Proteomes" id="UP000663864">
    <property type="component" value="Unassembled WGS sequence"/>
</dbReference>
<dbReference type="AlphaFoldDB" id="A0A819PP73"/>
<dbReference type="GO" id="GO:0008081">
    <property type="term" value="F:phosphoric diester hydrolase activity"/>
    <property type="evidence" value="ECO:0007669"/>
    <property type="project" value="InterPro"/>
</dbReference>
<reference evidence="2" key="1">
    <citation type="submission" date="2021-02" db="EMBL/GenBank/DDBJ databases">
        <authorList>
            <person name="Nowell W R."/>
        </authorList>
    </citation>
    <scope>NUCLEOTIDE SEQUENCE</scope>
</reference>
<sequence length="114" mass="12932">MCQSPWPNTTRVDDLFRFLDEKTASPRPTNFINVTQGQITPDDKSIRNHPFGSLHSVSHETNQRLIQWLTDHHRDPSLANGVNIVICDFADPLFADAVIMLNYKTMNPITAVTL</sequence>
<dbReference type="EMBL" id="CAJOBD010004939">
    <property type="protein sequence ID" value="CAF4013952.1"/>
    <property type="molecule type" value="Genomic_DNA"/>
</dbReference>
<dbReference type="Gene3D" id="3.20.20.190">
    <property type="entry name" value="Phosphatidylinositol (PI) phosphodiesterase"/>
    <property type="match status" value="1"/>
</dbReference>
<evidence type="ECO:0000313" key="1">
    <source>
        <dbReference type="EMBL" id="CAF0940487.1"/>
    </source>
</evidence>
<proteinExistence type="predicted"/>
<accession>A0A819PP73</accession>
<name>A0A819PP73_9BILA</name>
<dbReference type="EMBL" id="CAJNOT010000321">
    <property type="protein sequence ID" value="CAF0940487.1"/>
    <property type="molecule type" value="Genomic_DNA"/>
</dbReference>
<gene>
    <name evidence="2" type="ORF">JBS370_LOCUS27005</name>
    <name evidence="1" type="ORF">ZHD862_LOCUS9439</name>
</gene>
<organism evidence="2 3">
    <name type="scientific">Rotaria sordida</name>
    <dbReference type="NCBI Taxonomy" id="392033"/>
    <lineage>
        <taxon>Eukaryota</taxon>
        <taxon>Metazoa</taxon>
        <taxon>Spiralia</taxon>
        <taxon>Gnathifera</taxon>
        <taxon>Rotifera</taxon>
        <taxon>Eurotatoria</taxon>
        <taxon>Bdelloidea</taxon>
        <taxon>Philodinida</taxon>
        <taxon>Philodinidae</taxon>
        <taxon>Rotaria</taxon>
    </lineage>
</organism>
<dbReference type="InterPro" id="IPR017946">
    <property type="entry name" value="PLC-like_Pdiesterase_TIM-brl"/>
</dbReference>
<evidence type="ECO:0000313" key="3">
    <source>
        <dbReference type="Proteomes" id="UP000663836"/>
    </source>
</evidence>
<dbReference type="SUPFAM" id="SSF51695">
    <property type="entry name" value="PLC-like phosphodiesterases"/>
    <property type="match status" value="1"/>
</dbReference>
<protein>
    <submittedName>
        <fullName evidence="2">Uncharacterized protein</fullName>
    </submittedName>
</protein>
<dbReference type="GO" id="GO:0006629">
    <property type="term" value="P:lipid metabolic process"/>
    <property type="evidence" value="ECO:0007669"/>
    <property type="project" value="InterPro"/>
</dbReference>